<dbReference type="Pfam" id="PF00005">
    <property type="entry name" value="ABC_tran"/>
    <property type="match status" value="2"/>
</dbReference>
<dbReference type="Gene3D" id="3.40.50.300">
    <property type="entry name" value="P-loop containing nucleotide triphosphate hydrolases"/>
    <property type="match status" value="2"/>
</dbReference>
<feature type="transmembrane region" description="Helical" evidence="9">
    <location>
        <begin position="527"/>
        <end position="546"/>
    </location>
</feature>
<reference evidence="12" key="1">
    <citation type="submission" date="2020-11" db="EMBL/GenBank/DDBJ databases">
        <authorList>
            <consortium name="DOE Joint Genome Institute"/>
            <person name="Ahrendt S."/>
            <person name="Riley R."/>
            <person name="Andreopoulos W."/>
            <person name="Labutti K."/>
            <person name="Pangilinan J."/>
            <person name="Ruiz-Duenas F.J."/>
            <person name="Barrasa J.M."/>
            <person name="Sanchez-Garcia M."/>
            <person name="Camarero S."/>
            <person name="Miyauchi S."/>
            <person name="Serrano A."/>
            <person name="Linde D."/>
            <person name="Babiker R."/>
            <person name="Drula E."/>
            <person name="Ayuso-Fernandez I."/>
            <person name="Pacheco R."/>
            <person name="Padilla G."/>
            <person name="Ferreira P."/>
            <person name="Barriuso J."/>
            <person name="Kellner H."/>
            <person name="Castanera R."/>
            <person name="Alfaro M."/>
            <person name="Ramirez L."/>
            <person name="Pisabarro A.G."/>
            <person name="Kuo A."/>
            <person name="Tritt A."/>
            <person name="Lipzen A."/>
            <person name="He G."/>
            <person name="Yan M."/>
            <person name="Ng V."/>
            <person name="Cullen D."/>
            <person name="Martin F."/>
            <person name="Rosso M.-N."/>
            <person name="Henrissat B."/>
            <person name="Hibbett D."/>
            <person name="Martinez A.T."/>
            <person name="Grigoriev I.V."/>
        </authorList>
    </citation>
    <scope>NUCLEOTIDE SEQUENCE</scope>
    <source>
        <strain evidence="12">AH 40177</strain>
    </source>
</reference>
<dbReference type="SUPFAM" id="SSF90123">
    <property type="entry name" value="ABC transporter transmembrane region"/>
    <property type="match status" value="2"/>
</dbReference>
<feature type="transmembrane region" description="Helical" evidence="9">
    <location>
        <begin position="896"/>
        <end position="922"/>
    </location>
</feature>
<sequence length="1426" mass="159253">MTHLLHLLGDIPAYLSLSSLAVLSVQVAVISQRRSTTEFRVTSTLTQKAYRFLRFVGCLSLLVLTSLPFRANTASKIPRVLWNLTYTTTLASFSFTMSSIRWRAILTRHLNIVLLFTWILYAYQDLFPLATFTRIPADRCRGWALWAEIAILSFTAIAIPLGIPRDYIPVDPKNPAPVPNPEQTVSLFSLGMFFFLDPIVFEAYRVPHLPYHRLPPLADTDSAKNLRDAHFHHLDPFSGAKRRNILFNLIRSFPYETFLLWILCVISSFFLMVEPVAVNRLLNYLEQGDPELVASGSDVTMRPWFWVLVLFLWPFLDSLLTEWYLRVSLQIVVRLQALLTLLVFEHALRIRIKESDSSNLSGVSKDDHKKPSSLFGKINNLVTTDLAVIEEARNVIVLISEIPVLLVLWAWFLYSILGWSAFVGIGLIVTLSPVPIYISKIVRGYQAERMKKTDERVHVLTDIVNILRMIKLFGWEKHMLSKVSAARQEELRVLKKRQYINVIGSVLNFAIPIIAMAATYATYTLLLNQPLTASIVFSSLVVFENLQRYMNAIFMYWTRALAAKVSLDRITDFLNNTELLDAFNPGPTQPALLDESEIGFQNASFSWGEEGDGTATPSGRKFVLRIDEKLMFKKGCLNLVIGPTGSGKTSLLLSLLGEMHFMPSSTGPASYFQLPEKEESWVLNETIKNNILFASEYDEARYKEVIYACALEQDLKLFEAGDETEIGEKGLSISGGQKARLTLARAIYSNAKILLLDDVLAALDIHTAKWIVEKCLVGTLVKDRTVILVTHNVSLVEPIASCVVSIKDGKISDPTATQKADGKLVVAEEIQEGHISGSSVKLYSTALGGTHRSFYFSALFFLVLVSQLMIVIQTWFLGFWSSKYELRGTVNVVFYLSVYVAILFVAIMLNASNSVLFISGAIRGSHRIHKKLARVILGTTMRWLDQTPTSRIITRLLKISMLVIDTTIPEWSKSFLDQSMRLTLKLLAIVILTPIFLGPGIAALALGYSCAKIYLKSQMSVKREMSVAKAPVLGHFGATIAGLTSIRAYGAEAMVKNQLIEHIDKYSRSARIFYNLQRWMALRMHIISALFIGLLTWYLVYMKNDTASNTGFSINMAVTFTGAIFGWVIQMNMLEGQILNELMPTSKLNKSRNQPQKGDHLHIGPVSGELHVENLCARYSPDGPEVLHNLSFHINSGERIGVVGRTGSGKSSLALALLRCIYTNGEVIYDGLLTSSTNLDSLRSNITIIPQVPELISGTLRQNLDPFGEVDDLTLNNALRAAGLAAIQDELSEGDNRKITLDTAISGGSLSVGERQLIALARAMVRRGKLLILDEVSKISELDYKTDSIVQSSLRNVLKGDVTAISIAHRLNTVLDSDRIMVLDAGKIVEFDTPSELLKRKNGLFRALVEESNDKEELFALVKSSH</sequence>
<dbReference type="EMBL" id="JADNRY010000174">
    <property type="protein sequence ID" value="KAF9062353.1"/>
    <property type="molecule type" value="Genomic_DNA"/>
</dbReference>
<keyword evidence="12" id="KW-0378">Hydrolase</keyword>
<feature type="transmembrane region" description="Helical" evidence="9">
    <location>
        <begin position="420"/>
        <end position="442"/>
    </location>
</feature>
<evidence type="ECO:0000256" key="3">
    <source>
        <dbReference type="ARBA" id="ARBA00022692"/>
    </source>
</evidence>
<evidence type="ECO:0000256" key="2">
    <source>
        <dbReference type="ARBA" id="ARBA00022448"/>
    </source>
</evidence>
<feature type="transmembrane region" description="Helical" evidence="9">
    <location>
        <begin position="854"/>
        <end position="876"/>
    </location>
</feature>
<dbReference type="InterPro" id="IPR003439">
    <property type="entry name" value="ABC_transporter-like_ATP-bd"/>
</dbReference>
<proteinExistence type="predicted"/>
<evidence type="ECO:0000256" key="5">
    <source>
        <dbReference type="ARBA" id="ARBA00022741"/>
    </source>
</evidence>
<comment type="caution">
    <text evidence="12">The sequence shown here is derived from an EMBL/GenBank/DDBJ whole genome shotgun (WGS) entry which is preliminary data.</text>
</comment>
<dbReference type="InterPro" id="IPR027417">
    <property type="entry name" value="P-loop_NTPase"/>
</dbReference>
<dbReference type="FunFam" id="1.20.1560.10:FF:000013">
    <property type="entry name" value="ABC transporter C family member 2"/>
    <property type="match status" value="1"/>
</dbReference>
<dbReference type="CDD" id="cd18596">
    <property type="entry name" value="ABC_6TM_VMR1_D1_like"/>
    <property type="match status" value="1"/>
</dbReference>
<dbReference type="PANTHER" id="PTHR24223">
    <property type="entry name" value="ATP-BINDING CASSETTE SUB-FAMILY C"/>
    <property type="match status" value="1"/>
</dbReference>
<keyword evidence="5" id="KW-0547">Nucleotide-binding</keyword>
<dbReference type="PROSITE" id="PS50893">
    <property type="entry name" value="ABC_TRANSPORTER_2"/>
    <property type="match status" value="2"/>
</dbReference>
<evidence type="ECO:0000256" key="8">
    <source>
        <dbReference type="ARBA" id="ARBA00023136"/>
    </source>
</evidence>
<feature type="transmembrane region" description="Helical" evidence="9">
    <location>
        <begin position="1081"/>
        <end position="1100"/>
    </location>
</feature>
<evidence type="ECO:0000259" key="10">
    <source>
        <dbReference type="PROSITE" id="PS50893"/>
    </source>
</evidence>
<dbReference type="PROSITE" id="PS00211">
    <property type="entry name" value="ABC_TRANSPORTER_1"/>
    <property type="match status" value="2"/>
</dbReference>
<dbReference type="OrthoDB" id="6500128at2759"/>
<dbReference type="Pfam" id="PF00664">
    <property type="entry name" value="ABC_membrane"/>
    <property type="match status" value="2"/>
</dbReference>
<keyword evidence="3 9" id="KW-0812">Transmembrane</keyword>
<keyword evidence="8 9" id="KW-0472">Membrane</keyword>
<evidence type="ECO:0000259" key="11">
    <source>
        <dbReference type="PROSITE" id="PS50929"/>
    </source>
</evidence>
<evidence type="ECO:0000256" key="6">
    <source>
        <dbReference type="ARBA" id="ARBA00022840"/>
    </source>
</evidence>
<evidence type="ECO:0000313" key="12">
    <source>
        <dbReference type="EMBL" id="KAF9062353.1"/>
    </source>
</evidence>
<name>A0A9P5PFA7_9AGAR</name>
<feature type="transmembrane region" description="Helical" evidence="9">
    <location>
        <begin position="303"/>
        <end position="325"/>
    </location>
</feature>
<dbReference type="InterPro" id="IPR017871">
    <property type="entry name" value="ABC_transporter-like_CS"/>
</dbReference>
<organism evidence="12 13">
    <name type="scientific">Rhodocollybia butyracea</name>
    <dbReference type="NCBI Taxonomy" id="206335"/>
    <lineage>
        <taxon>Eukaryota</taxon>
        <taxon>Fungi</taxon>
        <taxon>Dikarya</taxon>
        <taxon>Basidiomycota</taxon>
        <taxon>Agaricomycotina</taxon>
        <taxon>Agaricomycetes</taxon>
        <taxon>Agaricomycetidae</taxon>
        <taxon>Agaricales</taxon>
        <taxon>Marasmiineae</taxon>
        <taxon>Omphalotaceae</taxon>
        <taxon>Rhodocollybia</taxon>
    </lineage>
</organism>
<dbReference type="InterPro" id="IPR050173">
    <property type="entry name" value="ABC_transporter_C-like"/>
</dbReference>
<evidence type="ECO:0000256" key="1">
    <source>
        <dbReference type="ARBA" id="ARBA00004141"/>
    </source>
</evidence>
<dbReference type="FunFam" id="3.40.50.300:FF:000163">
    <property type="entry name" value="Multidrug resistance-associated protein member 4"/>
    <property type="match status" value="1"/>
</dbReference>
<feature type="transmembrane region" description="Helical" evidence="9">
    <location>
        <begin position="12"/>
        <end position="31"/>
    </location>
</feature>
<dbReference type="GO" id="GO:0016887">
    <property type="term" value="F:ATP hydrolysis activity"/>
    <property type="evidence" value="ECO:0007669"/>
    <property type="project" value="InterPro"/>
</dbReference>
<evidence type="ECO:0000256" key="7">
    <source>
        <dbReference type="ARBA" id="ARBA00022989"/>
    </source>
</evidence>
<dbReference type="Proteomes" id="UP000772434">
    <property type="component" value="Unassembled WGS sequence"/>
</dbReference>
<feature type="transmembrane region" description="Helical" evidence="9">
    <location>
        <begin position="105"/>
        <end position="123"/>
    </location>
</feature>
<dbReference type="GO" id="GO:0016020">
    <property type="term" value="C:membrane"/>
    <property type="evidence" value="ECO:0007669"/>
    <property type="project" value="UniProtKB-SubCell"/>
</dbReference>
<feature type="transmembrane region" description="Helical" evidence="9">
    <location>
        <begin position="1112"/>
        <end position="1129"/>
    </location>
</feature>
<dbReference type="PANTHER" id="PTHR24223:SF356">
    <property type="entry name" value="ATP-BINDING CASSETTE TRANSPORTER ABC4"/>
    <property type="match status" value="1"/>
</dbReference>
<keyword evidence="4" id="KW-0677">Repeat</keyword>
<feature type="transmembrane region" description="Helical" evidence="9">
    <location>
        <begin position="258"/>
        <end position="282"/>
    </location>
</feature>
<feature type="domain" description="ABC transmembrane type-1" evidence="11">
    <location>
        <begin position="858"/>
        <end position="1136"/>
    </location>
</feature>
<keyword evidence="2" id="KW-0813">Transport</keyword>
<feature type="transmembrane region" description="Helical" evidence="9">
    <location>
        <begin position="143"/>
        <end position="163"/>
    </location>
</feature>
<feature type="transmembrane region" description="Helical" evidence="9">
    <location>
        <begin position="52"/>
        <end position="69"/>
    </location>
</feature>
<evidence type="ECO:0000256" key="4">
    <source>
        <dbReference type="ARBA" id="ARBA00022737"/>
    </source>
</evidence>
<dbReference type="InterPro" id="IPR011527">
    <property type="entry name" value="ABC1_TM_dom"/>
</dbReference>
<feature type="transmembrane region" description="Helical" evidence="9">
    <location>
        <begin position="986"/>
        <end position="1008"/>
    </location>
</feature>
<feature type="domain" description="ABC transporter" evidence="10">
    <location>
        <begin position="598"/>
        <end position="833"/>
    </location>
</feature>
<dbReference type="GO" id="GO:0005524">
    <property type="term" value="F:ATP binding"/>
    <property type="evidence" value="ECO:0007669"/>
    <property type="project" value="UniProtKB-KW"/>
</dbReference>
<dbReference type="Gene3D" id="1.20.1560.10">
    <property type="entry name" value="ABC transporter type 1, transmembrane domain"/>
    <property type="match status" value="2"/>
</dbReference>
<comment type="subcellular location">
    <subcellularLocation>
        <location evidence="1">Membrane</location>
        <topology evidence="1">Multi-pass membrane protein</topology>
    </subcellularLocation>
</comment>
<dbReference type="CDD" id="cd18604">
    <property type="entry name" value="ABC_6TM_VMR1_D2_like"/>
    <property type="match status" value="1"/>
</dbReference>
<keyword evidence="6" id="KW-0067">ATP-binding</keyword>
<protein>
    <submittedName>
        <fullName evidence="12">P-loop containing nucleoside triphosphate hydrolase protein</fullName>
    </submittedName>
</protein>
<dbReference type="GO" id="GO:0140359">
    <property type="term" value="F:ABC-type transporter activity"/>
    <property type="evidence" value="ECO:0007669"/>
    <property type="project" value="InterPro"/>
</dbReference>
<evidence type="ECO:0000256" key="9">
    <source>
        <dbReference type="SAM" id="Phobius"/>
    </source>
</evidence>
<feature type="transmembrane region" description="Helical" evidence="9">
    <location>
        <begin position="395"/>
        <end position="414"/>
    </location>
</feature>
<accession>A0A9P5PFA7</accession>
<dbReference type="CDD" id="cd03244">
    <property type="entry name" value="ABCC_MRP_domain2"/>
    <property type="match status" value="1"/>
</dbReference>
<evidence type="ECO:0000313" key="13">
    <source>
        <dbReference type="Proteomes" id="UP000772434"/>
    </source>
</evidence>
<dbReference type="CDD" id="cd03250">
    <property type="entry name" value="ABCC_MRP_domain1"/>
    <property type="match status" value="1"/>
</dbReference>
<feature type="domain" description="ABC transporter" evidence="10">
    <location>
        <begin position="1170"/>
        <end position="1410"/>
    </location>
</feature>
<keyword evidence="13" id="KW-1185">Reference proteome</keyword>
<feature type="transmembrane region" description="Helical" evidence="9">
    <location>
        <begin position="81"/>
        <end position="98"/>
    </location>
</feature>
<feature type="domain" description="ABC transmembrane type-1" evidence="11">
    <location>
        <begin position="262"/>
        <end position="562"/>
    </location>
</feature>
<dbReference type="SUPFAM" id="SSF52540">
    <property type="entry name" value="P-loop containing nucleoside triphosphate hydrolases"/>
    <property type="match status" value="2"/>
</dbReference>
<feature type="transmembrane region" description="Helical" evidence="9">
    <location>
        <begin position="499"/>
        <end position="521"/>
    </location>
</feature>
<keyword evidence="7 9" id="KW-1133">Transmembrane helix</keyword>
<dbReference type="InterPro" id="IPR003593">
    <property type="entry name" value="AAA+_ATPase"/>
</dbReference>
<dbReference type="InterPro" id="IPR036640">
    <property type="entry name" value="ABC1_TM_sf"/>
</dbReference>
<dbReference type="PROSITE" id="PS50929">
    <property type="entry name" value="ABC_TM1F"/>
    <property type="match status" value="2"/>
</dbReference>
<dbReference type="SMART" id="SM00382">
    <property type="entry name" value="AAA"/>
    <property type="match status" value="2"/>
</dbReference>
<gene>
    <name evidence="12" type="ORF">BDP27DRAFT_1385150</name>
</gene>